<name>A0A8S4RUT9_9NEOP</name>
<gene>
    <name evidence="2" type="primary">jg22822</name>
    <name evidence="2" type="ORF">PAEG_LOCUS18487</name>
</gene>
<evidence type="ECO:0000256" key="1">
    <source>
        <dbReference type="SAM" id="MobiDB-lite"/>
    </source>
</evidence>
<reference evidence="2" key="1">
    <citation type="submission" date="2022-03" db="EMBL/GenBank/DDBJ databases">
        <authorList>
            <person name="Lindestad O."/>
        </authorList>
    </citation>
    <scope>NUCLEOTIDE SEQUENCE</scope>
</reference>
<sequence>MPLPAVLGKICLRPSYSSTEESRAATNRQAASRQRIPCSFVLVALNISFIQKSNWEKIGEGFGRGTCLHPAAARAPRPQPLKTRAHSNEPRVSPAPPLPARMPSAPGAGGRLGVQ</sequence>
<evidence type="ECO:0000313" key="3">
    <source>
        <dbReference type="Proteomes" id="UP000838756"/>
    </source>
</evidence>
<protein>
    <submittedName>
        <fullName evidence="2">Jg22822 protein</fullName>
    </submittedName>
</protein>
<dbReference type="AlphaFoldDB" id="A0A8S4RUT9"/>
<accession>A0A8S4RUT9</accession>
<dbReference type="Proteomes" id="UP000838756">
    <property type="component" value="Unassembled WGS sequence"/>
</dbReference>
<evidence type="ECO:0000313" key="2">
    <source>
        <dbReference type="EMBL" id="CAH2242130.1"/>
    </source>
</evidence>
<keyword evidence="3" id="KW-1185">Reference proteome</keyword>
<proteinExistence type="predicted"/>
<organism evidence="2 3">
    <name type="scientific">Pararge aegeria aegeria</name>
    <dbReference type="NCBI Taxonomy" id="348720"/>
    <lineage>
        <taxon>Eukaryota</taxon>
        <taxon>Metazoa</taxon>
        <taxon>Ecdysozoa</taxon>
        <taxon>Arthropoda</taxon>
        <taxon>Hexapoda</taxon>
        <taxon>Insecta</taxon>
        <taxon>Pterygota</taxon>
        <taxon>Neoptera</taxon>
        <taxon>Endopterygota</taxon>
        <taxon>Lepidoptera</taxon>
        <taxon>Glossata</taxon>
        <taxon>Ditrysia</taxon>
        <taxon>Papilionoidea</taxon>
        <taxon>Nymphalidae</taxon>
        <taxon>Satyrinae</taxon>
        <taxon>Satyrini</taxon>
        <taxon>Parargina</taxon>
        <taxon>Pararge</taxon>
    </lineage>
</organism>
<feature type="region of interest" description="Disordered" evidence="1">
    <location>
        <begin position="66"/>
        <end position="115"/>
    </location>
</feature>
<dbReference type="EMBL" id="CAKXAJ010025625">
    <property type="protein sequence ID" value="CAH2242130.1"/>
    <property type="molecule type" value="Genomic_DNA"/>
</dbReference>
<comment type="caution">
    <text evidence="2">The sequence shown here is derived from an EMBL/GenBank/DDBJ whole genome shotgun (WGS) entry which is preliminary data.</text>
</comment>